<evidence type="ECO:0000256" key="3">
    <source>
        <dbReference type="ARBA" id="ARBA00022525"/>
    </source>
</evidence>
<evidence type="ECO:0000256" key="11">
    <source>
        <dbReference type="SAM" id="SignalP"/>
    </source>
</evidence>
<dbReference type="InterPro" id="IPR037579">
    <property type="entry name" value="FIB_ANG-like"/>
</dbReference>
<keyword evidence="3" id="KW-0964">Secreted</keyword>
<keyword evidence="7" id="KW-1015">Disulfide bond</keyword>
<gene>
    <name evidence="13" type="ORF">MDA_GLEAN10007156</name>
</gene>
<feature type="signal peptide" evidence="11">
    <location>
        <begin position="1"/>
        <end position="16"/>
    </location>
</feature>
<feature type="chain" id="PRO_5003971053" description="Angiopoietin-2" evidence="11">
    <location>
        <begin position="17"/>
        <end position="487"/>
    </location>
</feature>
<comment type="subunit">
    <text evidence="10">Interacts with TEK/TIE2, competing for the same binding site as ANGPT1. Interacts with ITGA5. Interacts with SVEP1/polydom. Interacts with THBD; this interaction significantly inhibits the generation of activated PC and TAFIa/CPB2 by the thrombin/thrombomodulin complex.</text>
</comment>
<dbReference type="SMART" id="SM00186">
    <property type="entry name" value="FBG"/>
    <property type="match status" value="1"/>
</dbReference>
<name>L5MAA5_MYODS</name>
<dbReference type="Proteomes" id="UP000010556">
    <property type="component" value="Unassembled WGS sequence"/>
</dbReference>
<dbReference type="GO" id="GO:0042730">
    <property type="term" value="P:fibrinolysis"/>
    <property type="evidence" value="ECO:0007669"/>
    <property type="project" value="TreeGrafter"/>
</dbReference>
<evidence type="ECO:0000256" key="5">
    <source>
        <dbReference type="ARBA" id="ARBA00022729"/>
    </source>
</evidence>
<evidence type="ECO:0000256" key="1">
    <source>
        <dbReference type="ARBA" id="ARBA00004613"/>
    </source>
</evidence>
<dbReference type="NCBIfam" id="NF040941">
    <property type="entry name" value="GGGWT_bact"/>
    <property type="match status" value="1"/>
</dbReference>
<dbReference type="GO" id="GO:0072377">
    <property type="term" value="P:blood coagulation, common pathway"/>
    <property type="evidence" value="ECO:0007669"/>
    <property type="project" value="TreeGrafter"/>
</dbReference>
<keyword evidence="8" id="KW-0325">Glycoprotein</keyword>
<dbReference type="FunFam" id="3.90.215.10:FF:000001">
    <property type="entry name" value="Tenascin isoform 1"/>
    <property type="match status" value="1"/>
</dbReference>
<dbReference type="InterPro" id="IPR020837">
    <property type="entry name" value="Fibrinogen_CS"/>
</dbReference>
<evidence type="ECO:0000313" key="13">
    <source>
        <dbReference type="EMBL" id="ELK35529.1"/>
    </source>
</evidence>
<dbReference type="PROSITE" id="PS51406">
    <property type="entry name" value="FIBRINOGEN_C_2"/>
    <property type="match status" value="1"/>
</dbReference>
<dbReference type="InterPro" id="IPR057439">
    <property type="entry name" value="ANG-1/2/4"/>
</dbReference>
<evidence type="ECO:0000256" key="6">
    <source>
        <dbReference type="ARBA" id="ARBA00023054"/>
    </source>
</evidence>
<evidence type="ECO:0000256" key="7">
    <source>
        <dbReference type="ARBA" id="ARBA00023157"/>
    </source>
</evidence>
<dbReference type="Pfam" id="PF25443">
    <property type="entry name" value="ANG-1"/>
    <property type="match status" value="1"/>
</dbReference>
<accession>L5MAA5</accession>
<dbReference type="PROSITE" id="PS00514">
    <property type="entry name" value="FIBRINOGEN_C_1"/>
    <property type="match status" value="1"/>
</dbReference>
<proteinExistence type="predicted"/>
<feature type="domain" description="Fibrinogen C-terminal" evidence="12">
    <location>
        <begin position="266"/>
        <end position="486"/>
    </location>
</feature>
<evidence type="ECO:0000256" key="9">
    <source>
        <dbReference type="ARBA" id="ARBA00045558"/>
    </source>
</evidence>
<dbReference type="GO" id="GO:0005577">
    <property type="term" value="C:fibrinogen complex"/>
    <property type="evidence" value="ECO:0007669"/>
    <property type="project" value="TreeGrafter"/>
</dbReference>
<dbReference type="CDD" id="cd00087">
    <property type="entry name" value="FReD"/>
    <property type="match status" value="1"/>
</dbReference>
<dbReference type="InterPro" id="IPR036056">
    <property type="entry name" value="Fibrinogen-like_C"/>
</dbReference>
<reference evidence="14" key="1">
    <citation type="journal article" date="2013" name="Science">
        <title>Comparative analysis of bat genomes provides insight into the evolution of flight and immunity.</title>
        <authorList>
            <person name="Zhang G."/>
            <person name="Cowled C."/>
            <person name="Shi Z."/>
            <person name="Huang Z."/>
            <person name="Bishop-Lilly K.A."/>
            <person name="Fang X."/>
            <person name="Wynne J.W."/>
            <person name="Xiong Z."/>
            <person name="Baker M.L."/>
            <person name="Zhao W."/>
            <person name="Tachedjian M."/>
            <person name="Zhu Y."/>
            <person name="Zhou P."/>
            <person name="Jiang X."/>
            <person name="Ng J."/>
            <person name="Yang L."/>
            <person name="Wu L."/>
            <person name="Xiao J."/>
            <person name="Feng Y."/>
            <person name="Chen Y."/>
            <person name="Sun X."/>
            <person name="Zhang Y."/>
            <person name="Marsh G.A."/>
            <person name="Crameri G."/>
            <person name="Broder C.C."/>
            <person name="Frey K.G."/>
            <person name="Wang L.F."/>
            <person name="Wang J."/>
        </authorList>
    </citation>
    <scope>NUCLEOTIDE SEQUENCE [LARGE SCALE GENOMIC DNA]</scope>
</reference>
<comment type="subcellular location">
    <subcellularLocation>
        <location evidence="1">Secreted</location>
    </subcellularLocation>
</comment>
<dbReference type="PANTHER" id="PTHR47221:SF5">
    <property type="entry name" value="FIBRINOGEN C-TERMINAL DOMAIN-CONTAINING PROTEIN"/>
    <property type="match status" value="1"/>
</dbReference>
<keyword evidence="5 11" id="KW-0732">Signal</keyword>
<dbReference type="GO" id="GO:0001525">
    <property type="term" value="P:angiogenesis"/>
    <property type="evidence" value="ECO:0007669"/>
    <property type="project" value="UniProtKB-KW"/>
</dbReference>
<evidence type="ECO:0000256" key="10">
    <source>
        <dbReference type="ARBA" id="ARBA00047100"/>
    </source>
</evidence>
<dbReference type="InterPro" id="IPR002181">
    <property type="entry name" value="Fibrinogen_a/b/g_C_dom"/>
</dbReference>
<dbReference type="GO" id="GO:0070527">
    <property type="term" value="P:platelet aggregation"/>
    <property type="evidence" value="ECO:0007669"/>
    <property type="project" value="TreeGrafter"/>
</dbReference>
<dbReference type="SUPFAM" id="SSF56496">
    <property type="entry name" value="Fibrinogen C-terminal domain-like"/>
    <property type="match status" value="1"/>
</dbReference>
<dbReference type="PANTHER" id="PTHR47221">
    <property type="entry name" value="FIBRINOGEN ALPHA CHAIN"/>
    <property type="match status" value="1"/>
</dbReference>
<dbReference type="FunFam" id="4.10.530.10:FF:000001">
    <property type="entry name" value="angiopoietin-2 isoform X1"/>
    <property type="match status" value="1"/>
</dbReference>
<dbReference type="GO" id="GO:0030674">
    <property type="term" value="F:protein-macromolecule adaptor activity"/>
    <property type="evidence" value="ECO:0007669"/>
    <property type="project" value="TreeGrafter"/>
</dbReference>
<sequence>MLLGGLLLTVATLTVAQRRGQEVRERRLAHRVQHGQCSYTFLLPEPEACAPETGGTFRGSNSLQRDSLNLVAWPTKRMQHLEKMLENNTQRLQKLERYIQTNLRSQLAQARQHVVQNQTAAVLELGTSLLNQTTAQAHRLTDMEAQVLNQTSRMEIQMQETSLSTNKLEKQLFLQGLELHRLQDYNSALETRLRALETQQQAQLASLRQEKERLGSLLSRQNGALAGLARSLRAARSNSSLLQRQQDRLLESMKRLLRTVAQGPPVAAERVFQDCAEIQSFGANTSGIYTIHVANMTEPRKVFCDMEANGGGWTLIQRRANGSVNFQRNWKDYKQGFGDLAGEHWLGNELVHHLTSRAAYSLRVELQDWEGNEAYAQYERFQLGSEGQLYRLSLSGYSGSAGPQSSLALEGTNFSTRDADNDNCLCKCAQMLSGGWWFDACGLSNLNGIYYPAGRHLRKLNGIRWHYFQGPSYSLRATRMMVRPIGT</sequence>
<evidence type="ECO:0000313" key="14">
    <source>
        <dbReference type="Proteomes" id="UP000010556"/>
    </source>
</evidence>
<evidence type="ECO:0000256" key="2">
    <source>
        <dbReference type="ARBA" id="ARBA00015280"/>
    </source>
</evidence>
<dbReference type="eggNOG" id="KOG2579">
    <property type="taxonomic scope" value="Eukaryota"/>
</dbReference>
<evidence type="ECO:0000259" key="12">
    <source>
        <dbReference type="PROSITE" id="PS51406"/>
    </source>
</evidence>
<dbReference type="Pfam" id="PF00147">
    <property type="entry name" value="Fibrinogen_C"/>
    <property type="match status" value="1"/>
</dbReference>
<dbReference type="GO" id="GO:0005201">
    <property type="term" value="F:extracellular matrix structural constituent"/>
    <property type="evidence" value="ECO:0007669"/>
    <property type="project" value="TreeGrafter"/>
</dbReference>
<evidence type="ECO:0000256" key="4">
    <source>
        <dbReference type="ARBA" id="ARBA00022657"/>
    </source>
</evidence>
<dbReference type="Gene3D" id="3.90.215.10">
    <property type="entry name" value="Gamma Fibrinogen, chain A, domain 1"/>
    <property type="match status" value="1"/>
</dbReference>
<dbReference type="AlphaFoldDB" id="L5MAA5"/>
<dbReference type="InterPro" id="IPR014716">
    <property type="entry name" value="Fibrinogen_a/b/g_C_1"/>
</dbReference>
<dbReference type="GO" id="GO:0034116">
    <property type="term" value="P:positive regulation of heterotypic cell-cell adhesion"/>
    <property type="evidence" value="ECO:0007669"/>
    <property type="project" value="TreeGrafter"/>
</dbReference>
<protein>
    <recommendedName>
        <fullName evidence="2">Angiopoietin-2</fullName>
    </recommendedName>
</protein>
<organism evidence="13 14">
    <name type="scientific">Myotis davidii</name>
    <name type="common">David's myotis</name>
    <dbReference type="NCBI Taxonomy" id="225400"/>
    <lineage>
        <taxon>Eukaryota</taxon>
        <taxon>Metazoa</taxon>
        <taxon>Chordata</taxon>
        <taxon>Craniata</taxon>
        <taxon>Vertebrata</taxon>
        <taxon>Euteleostomi</taxon>
        <taxon>Mammalia</taxon>
        <taxon>Eutheria</taxon>
        <taxon>Laurasiatheria</taxon>
        <taxon>Chiroptera</taxon>
        <taxon>Yangochiroptera</taxon>
        <taxon>Vespertilionidae</taxon>
        <taxon>Myotis</taxon>
    </lineage>
</organism>
<comment type="function">
    <text evidence="9">Binds to TEK/TIE2, competing for the ANGPT1 binding site, and modulating ANGPT1 signaling. Can induce tyrosine phosphorylation of TEK/TIE2 in the absence of ANGPT1. In the absence of angiogenic inducers, such as VEGF, ANGPT2-mediated loosening of cell-matrix contacts may induce endothelial cell apoptosis with consequent vascular regression. In concert with VEGF, it may facilitate endothelial cell migration and proliferation, thus serving as a permissive angiogenic signal. Involved in the regulation of lymphangiogenesis.</text>
</comment>
<keyword evidence="14" id="KW-1185">Reference proteome</keyword>
<keyword evidence="6" id="KW-0175">Coiled coil</keyword>
<keyword evidence="4" id="KW-0037">Angiogenesis</keyword>
<evidence type="ECO:0000256" key="8">
    <source>
        <dbReference type="ARBA" id="ARBA00023180"/>
    </source>
</evidence>
<dbReference type="EMBL" id="KB102336">
    <property type="protein sequence ID" value="ELK35529.1"/>
    <property type="molecule type" value="Genomic_DNA"/>
</dbReference>